<gene>
    <name evidence="1" type="ORF">L0M14_21600</name>
</gene>
<dbReference type="EMBL" id="CP090978">
    <property type="protein sequence ID" value="UJF32290.1"/>
    <property type="molecule type" value="Genomic_DNA"/>
</dbReference>
<protein>
    <submittedName>
        <fullName evidence="1">Uncharacterized protein</fullName>
    </submittedName>
</protein>
<dbReference type="Proteomes" id="UP001649230">
    <property type="component" value="Chromosome"/>
</dbReference>
<accession>A0ABY3SGR2</accession>
<name>A0ABY3SGR2_9BACL</name>
<proteinExistence type="predicted"/>
<dbReference type="RefSeq" id="WP_235118634.1">
    <property type="nucleotide sequence ID" value="NZ_CP090978.1"/>
</dbReference>
<evidence type="ECO:0000313" key="2">
    <source>
        <dbReference type="Proteomes" id="UP001649230"/>
    </source>
</evidence>
<keyword evidence="2" id="KW-1185">Reference proteome</keyword>
<reference evidence="1 2" key="1">
    <citation type="journal article" date="2024" name="Int. J. Syst. Evol. Microbiol.">
        <title>Paenibacillus hexagrammi sp. nov., a novel bacterium isolated from the gut content of Hexagrammos agrammus.</title>
        <authorList>
            <person name="Jung H.K."/>
            <person name="Kim D.G."/>
            <person name="Zin H."/>
            <person name="Park J."/>
            <person name="Jung H."/>
            <person name="Kim Y.O."/>
            <person name="Kong H.J."/>
            <person name="Kim J.W."/>
            <person name="Kim Y.S."/>
        </authorList>
    </citation>
    <scope>NUCLEOTIDE SEQUENCE [LARGE SCALE GENOMIC DNA]</scope>
    <source>
        <strain evidence="1 2">YPD9-1</strain>
    </source>
</reference>
<sequence length="67" mass="7277">MTRHSSLHLTGCLDSDRCHTPVTQHVPEISAAGNHLELHLFDVMMDASTPADGVSFSFLTLPVTYPA</sequence>
<evidence type="ECO:0000313" key="1">
    <source>
        <dbReference type="EMBL" id="UJF32290.1"/>
    </source>
</evidence>
<organism evidence="1 2">
    <name type="scientific">Paenibacillus hexagrammi</name>
    <dbReference type="NCBI Taxonomy" id="2908839"/>
    <lineage>
        <taxon>Bacteria</taxon>
        <taxon>Bacillati</taxon>
        <taxon>Bacillota</taxon>
        <taxon>Bacilli</taxon>
        <taxon>Bacillales</taxon>
        <taxon>Paenibacillaceae</taxon>
        <taxon>Paenibacillus</taxon>
    </lineage>
</organism>